<dbReference type="GO" id="GO:0032259">
    <property type="term" value="P:methylation"/>
    <property type="evidence" value="ECO:0007669"/>
    <property type="project" value="UniProtKB-KW"/>
</dbReference>
<dbReference type="InterPro" id="IPR007318">
    <property type="entry name" value="Phopholipid_MeTrfase"/>
</dbReference>
<gene>
    <name evidence="6" type="ORF">C7451_1178</name>
</gene>
<accession>A0A2V3UPJ5</accession>
<evidence type="ECO:0000256" key="2">
    <source>
        <dbReference type="ARBA" id="ARBA00022692"/>
    </source>
</evidence>
<dbReference type="Pfam" id="PF04191">
    <property type="entry name" value="PEMT"/>
    <property type="match status" value="1"/>
</dbReference>
<evidence type="ECO:0000256" key="3">
    <source>
        <dbReference type="ARBA" id="ARBA00022989"/>
    </source>
</evidence>
<feature type="transmembrane region" description="Helical" evidence="5">
    <location>
        <begin position="15"/>
        <end position="37"/>
    </location>
</feature>
<feature type="transmembrane region" description="Helical" evidence="5">
    <location>
        <begin position="112"/>
        <end position="134"/>
    </location>
</feature>
<feature type="transmembrane region" description="Helical" evidence="5">
    <location>
        <begin position="57"/>
        <end position="77"/>
    </location>
</feature>
<comment type="caution">
    <text evidence="6">The sequence shown here is derived from an EMBL/GenBank/DDBJ whole genome shotgun (WGS) entry which is preliminary data.</text>
</comment>
<keyword evidence="3 5" id="KW-1133">Transmembrane helix</keyword>
<keyword evidence="2 5" id="KW-0812">Transmembrane</keyword>
<organism evidence="6 7">
    <name type="scientific">Blastomonas natatoria</name>
    <dbReference type="NCBI Taxonomy" id="34015"/>
    <lineage>
        <taxon>Bacteria</taxon>
        <taxon>Pseudomonadati</taxon>
        <taxon>Pseudomonadota</taxon>
        <taxon>Alphaproteobacteria</taxon>
        <taxon>Sphingomonadales</taxon>
        <taxon>Sphingomonadaceae</taxon>
        <taxon>Blastomonas</taxon>
    </lineage>
</organism>
<evidence type="ECO:0000256" key="5">
    <source>
        <dbReference type="SAM" id="Phobius"/>
    </source>
</evidence>
<evidence type="ECO:0000256" key="1">
    <source>
        <dbReference type="ARBA" id="ARBA00004127"/>
    </source>
</evidence>
<dbReference type="AlphaFoldDB" id="A0A2V3UPJ5"/>
<evidence type="ECO:0000256" key="4">
    <source>
        <dbReference type="ARBA" id="ARBA00023136"/>
    </source>
</evidence>
<dbReference type="OrthoDB" id="9789029at2"/>
<evidence type="ECO:0000313" key="6">
    <source>
        <dbReference type="EMBL" id="PXW68418.1"/>
    </source>
</evidence>
<proteinExistence type="predicted"/>
<evidence type="ECO:0000313" key="7">
    <source>
        <dbReference type="Proteomes" id="UP000248014"/>
    </source>
</evidence>
<dbReference type="RefSeq" id="WP_110300111.1">
    <property type="nucleotide sequence ID" value="NZ_QJJM01000017.1"/>
</dbReference>
<keyword evidence="6" id="KW-0489">Methyltransferase</keyword>
<dbReference type="Proteomes" id="UP000248014">
    <property type="component" value="Unassembled WGS sequence"/>
</dbReference>
<dbReference type="EMBL" id="QJJM01000017">
    <property type="protein sequence ID" value="PXW68418.1"/>
    <property type="molecule type" value="Genomic_DNA"/>
</dbReference>
<dbReference type="Gene3D" id="1.20.120.1630">
    <property type="match status" value="1"/>
</dbReference>
<dbReference type="GO" id="GO:0008168">
    <property type="term" value="F:methyltransferase activity"/>
    <property type="evidence" value="ECO:0007669"/>
    <property type="project" value="UniProtKB-KW"/>
</dbReference>
<reference evidence="6 7" key="1">
    <citation type="submission" date="2018-05" db="EMBL/GenBank/DDBJ databases">
        <title>Genomic Encyclopedia of Type Strains, Phase IV (KMG-IV): sequencing the most valuable type-strain genomes for metagenomic binning, comparative biology and taxonomic classification.</title>
        <authorList>
            <person name="Goeker M."/>
        </authorList>
    </citation>
    <scope>NUCLEOTIDE SEQUENCE [LARGE SCALE GENOMIC DNA]</scope>
    <source>
        <strain evidence="6 7">DSM 3183</strain>
    </source>
</reference>
<keyword evidence="7" id="KW-1185">Reference proteome</keyword>
<name>A0A2V3UPJ5_9SPHN</name>
<dbReference type="GO" id="GO:0012505">
    <property type="term" value="C:endomembrane system"/>
    <property type="evidence" value="ECO:0007669"/>
    <property type="project" value="UniProtKB-SubCell"/>
</dbReference>
<protein>
    <submittedName>
        <fullName evidence="6">Protein-S-isoprenylcysteine O-methyltransferase Ste14</fullName>
    </submittedName>
</protein>
<keyword evidence="4 5" id="KW-0472">Membrane</keyword>
<keyword evidence="6" id="KW-0808">Transferase</keyword>
<comment type="subcellular location">
    <subcellularLocation>
        <location evidence="1">Endomembrane system</location>
        <topology evidence="1">Multi-pass membrane protein</topology>
    </subcellularLocation>
</comment>
<sequence>MDDEPPQLPRIDPSIAPAVGFPPPLVFLGFILLGLLLDRLAALPPIPAARMLEWPGFALMMAGIGLIIVSLGMFRAYGENPEPWTPSQAIIARGPYRHTRNPMYLGMLMIQLGYAVWEASMGILAFAPFAFIAIDRAVIAKEESYLRARFGKPFEDYCARVRRWI</sequence>